<evidence type="ECO:0000256" key="1">
    <source>
        <dbReference type="SAM" id="Phobius"/>
    </source>
</evidence>
<dbReference type="Proteomes" id="UP000663970">
    <property type="component" value="Unassembled WGS sequence"/>
</dbReference>
<name>A0ABS3DS79_9BACI</name>
<keyword evidence="1" id="KW-1133">Transmembrane helix</keyword>
<keyword evidence="1" id="KW-0472">Membrane</keyword>
<dbReference type="EMBL" id="JAEKJY010000001">
    <property type="protein sequence ID" value="MBN8234191.1"/>
    <property type="molecule type" value="Genomic_DNA"/>
</dbReference>
<feature type="transmembrane region" description="Helical" evidence="1">
    <location>
        <begin position="36"/>
        <end position="62"/>
    </location>
</feature>
<comment type="caution">
    <text evidence="2">The sequence shown here is derived from an EMBL/GenBank/DDBJ whole genome shotgun (WGS) entry which is preliminary data.</text>
</comment>
<evidence type="ECO:0000313" key="2">
    <source>
        <dbReference type="EMBL" id="MBN8234191.1"/>
    </source>
</evidence>
<feature type="transmembrane region" description="Helical" evidence="1">
    <location>
        <begin position="6"/>
        <end position="24"/>
    </location>
</feature>
<keyword evidence="1" id="KW-0812">Transmembrane</keyword>
<organism evidence="2 3">
    <name type="scientific">Halobacillus kuroshimensis</name>
    <dbReference type="NCBI Taxonomy" id="302481"/>
    <lineage>
        <taxon>Bacteria</taxon>
        <taxon>Bacillati</taxon>
        <taxon>Bacillota</taxon>
        <taxon>Bacilli</taxon>
        <taxon>Bacillales</taxon>
        <taxon>Bacillaceae</taxon>
        <taxon>Halobacillus</taxon>
    </lineage>
</organism>
<gene>
    <name evidence="2" type="ORF">JF544_02985</name>
</gene>
<keyword evidence="3" id="KW-1185">Reference proteome</keyword>
<sequence length="64" mass="7248">MNTIESLYEFSIAVLLLCSLLSILQLRKTKKQRKLSLLETGLYAAMQGAAALWIGTFLYIYYIG</sequence>
<accession>A0ABS3DS79</accession>
<protein>
    <submittedName>
        <fullName evidence="2">Uncharacterized protein</fullName>
    </submittedName>
</protein>
<evidence type="ECO:0000313" key="3">
    <source>
        <dbReference type="Proteomes" id="UP000663970"/>
    </source>
</evidence>
<proteinExistence type="predicted"/>
<dbReference type="RefSeq" id="WP_027953971.1">
    <property type="nucleotide sequence ID" value="NZ_JAEKJY010000001.1"/>
</dbReference>
<reference evidence="2 3" key="1">
    <citation type="submission" date="2020-12" db="EMBL/GenBank/DDBJ databases">
        <title>Oil enriched cultivation method for isolating marine PHA-producing bacteria.</title>
        <authorList>
            <person name="Zheng W."/>
            <person name="Yu S."/>
            <person name="Huang Y."/>
        </authorList>
    </citation>
    <scope>NUCLEOTIDE SEQUENCE [LARGE SCALE GENOMIC DNA]</scope>
    <source>
        <strain evidence="2 3">SY-2-6</strain>
    </source>
</reference>